<dbReference type="GO" id="GO:0006865">
    <property type="term" value="P:amino acid transport"/>
    <property type="evidence" value="ECO:0007669"/>
    <property type="project" value="UniProtKB-KW"/>
</dbReference>
<evidence type="ECO:0000313" key="13">
    <source>
        <dbReference type="Proteomes" id="UP000199268"/>
    </source>
</evidence>
<keyword evidence="5 9" id="KW-0812">Transmembrane</keyword>
<comment type="similarity">
    <text evidence="2">Belongs to the binding-protein-dependent transport system permease family. HisMQ subfamily.</text>
</comment>
<evidence type="ECO:0000256" key="9">
    <source>
        <dbReference type="RuleBase" id="RU363032"/>
    </source>
</evidence>
<dbReference type="PROSITE" id="PS50928">
    <property type="entry name" value="ABC_TM1"/>
    <property type="match status" value="1"/>
</dbReference>
<proteinExistence type="inferred from homology"/>
<dbReference type="RefSeq" id="WP_092463390.1">
    <property type="nucleotide sequence ID" value="NZ_BJEE01000001.1"/>
</dbReference>
<feature type="transmembrane region" description="Helical" evidence="9">
    <location>
        <begin position="292"/>
        <end position="314"/>
    </location>
</feature>
<evidence type="ECO:0000256" key="5">
    <source>
        <dbReference type="ARBA" id="ARBA00022692"/>
    </source>
</evidence>
<evidence type="ECO:0000256" key="8">
    <source>
        <dbReference type="ARBA" id="ARBA00023136"/>
    </source>
</evidence>
<dbReference type="Pfam" id="PF00528">
    <property type="entry name" value="BPD_transp_1"/>
    <property type="match status" value="1"/>
</dbReference>
<dbReference type="SUPFAM" id="SSF161098">
    <property type="entry name" value="MetI-like"/>
    <property type="match status" value="1"/>
</dbReference>
<keyword evidence="8 9" id="KW-0472">Membrane</keyword>
<keyword evidence="13" id="KW-1185">Reference proteome</keyword>
<keyword evidence="10" id="KW-0732">Signal</keyword>
<organism evidence="12 13">
    <name type="scientific">Weissella bombi</name>
    <dbReference type="NCBI Taxonomy" id="1505725"/>
    <lineage>
        <taxon>Bacteria</taxon>
        <taxon>Bacillati</taxon>
        <taxon>Bacillota</taxon>
        <taxon>Bacilli</taxon>
        <taxon>Lactobacillales</taxon>
        <taxon>Lactobacillaceae</taxon>
        <taxon>Weissella</taxon>
    </lineage>
</organism>
<accession>A0A1C4BJW1</accession>
<gene>
    <name evidence="12" type="ORF">GA0061074_11225</name>
</gene>
<dbReference type="InterPro" id="IPR035906">
    <property type="entry name" value="MetI-like_sf"/>
</dbReference>
<evidence type="ECO:0000256" key="10">
    <source>
        <dbReference type="SAM" id="SignalP"/>
    </source>
</evidence>
<dbReference type="Pfam" id="PF00497">
    <property type="entry name" value="SBP_bac_3"/>
    <property type="match status" value="1"/>
</dbReference>
<dbReference type="Gene3D" id="1.10.3720.10">
    <property type="entry name" value="MetI-like"/>
    <property type="match status" value="1"/>
</dbReference>
<keyword evidence="7 9" id="KW-1133">Transmembrane helix</keyword>
<evidence type="ECO:0000259" key="11">
    <source>
        <dbReference type="PROSITE" id="PS50928"/>
    </source>
</evidence>
<dbReference type="AlphaFoldDB" id="A0A1C4BJW1"/>
<keyword evidence="6" id="KW-0029">Amino-acid transport</keyword>
<name>A0A1C4BJW1_9LACO</name>
<dbReference type="InterPro" id="IPR010065">
    <property type="entry name" value="AA_ABC_transptr_permease_3TM"/>
</dbReference>
<feature type="transmembrane region" description="Helical" evidence="9">
    <location>
        <begin position="457"/>
        <end position="478"/>
    </location>
</feature>
<dbReference type="CDD" id="cd06261">
    <property type="entry name" value="TM_PBP2"/>
    <property type="match status" value="1"/>
</dbReference>
<feature type="signal peptide" evidence="10">
    <location>
        <begin position="1"/>
        <end position="34"/>
    </location>
</feature>
<dbReference type="EMBL" id="FMAO01000012">
    <property type="protein sequence ID" value="SCC07024.1"/>
    <property type="molecule type" value="Genomic_DNA"/>
</dbReference>
<dbReference type="GO" id="GO:0022857">
    <property type="term" value="F:transmembrane transporter activity"/>
    <property type="evidence" value="ECO:0007669"/>
    <property type="project" value="InterPro"/>
</dbReference>
<dbReference type="InterPro" id="IPR001638">
    <property type="entry name" value="Solute-binding_3/MltF_N"/>
</dbReference>
<evidence type="ECO:0000256" key="3">
    <source>
        <dbReference type="ARBA" id="ARBA00022448"/>
    </source>
</evidence>
<protein>
    <submittedName>
        <fullName evidence="12">Polar amino acid transport system substrate-binding protein</fullName>
    </submittedName>
</protein>
<evidence type="ECO:0000313" key="12">
    <source>
        <dbReference type="EMBL" id="SCC07024.1"/>
    </source>
</evidence>
<dbReference type="PANTHER" id="PTHR30614">
    <property type="entry name" value="MEMBRANE COMPONENT OF AMINO ACID ABC TRANSPORTER"/>
    <property type="match status" value="1"/>
</dbReference>
<evidence type="ECO:0000256" key="7">
    <source>
        <dbReference type="ARBA" id="ARBA00022989"/>
    </source>
</evidence>
<dbReference type="NCBIfam" id="TIGR01726">
    <property type="entry name" value="HEQRo_perm_3TM"/>
    <property type="match status" value="1"/>
</dbReference>
<dbReference type="Proteomes" id="UP000199268">
    <property type="component" value="Unassembled WGS sequence"/>
</dbReference>
<dbReference type="InterPro" id="IPR043429">
    <property type="entry name" value="ArtM/GltK/GlnP/TcyL/YhdX-like"/>
</dbReference>
<dbReference type="FunFam" id="1.10.3720.10:FF:000033">
    <property type="entry name" value="Polar amino acid ABC transporter permease"/>
    <property type="match status" value="1"/>
</dbReference>
<keyword evidence="3 9" id="KW-0813">Transport</keyword>
<dbReference type="PANTHER" id="PTHR30614:SF20">
    <property type="entry name" value="GLUTAMINE TRANSPORT SYSTEM PERMEASE PROTEIN GLNP"/>
    <property type="match status" value="1"/>
</dbReference>
<comment type="subcellular location">
    <subcellularLocation>
        <location evidence="1 9">Cell membrane</location>
        <topology evidence="1 9">Multi-pass membrane protein</topology>
    </subcellularLocation>
</comment>
<feature type="domain" description="ABC transmembrane type-1" evidence="11">
    <location>
        <begin position="290"/>
        <end position="478"/>
    </location>
</feature>
<reference evidence="13" key="1">
    <citation type="submission" date="2016-08" db="EMBL/GenBank/DDBJ databases">
        <authorList>
            <person name="Varghese N."/>
            <person name="Submissions Spin"/>
        </authorList>
    </citation>
    <scope>NUCLEOTIDE SEQUENCE [LARGE SCALE GENOMIC DNA]</scope>
    <source>
        <strain evidence="13">R-53094</strain>
    </source>
</reference>
<feature type="transmembrane region" description="Helical" evidence="9">
    <location>
        <begin position="335"/>
        <end position="368"/>
    </location>
</feature>
<dbReference type="SMART" id="SM00062">
    <property type="entry name" value="PBPb"/>
    <property type="match status" value="1"/>
</dbReference>
<keyword evidence="4" id="KW-1003">Cell membrane</keyword>
<feature type="chain" id="PRO_5038533195" evidence="10">
    <location>
        <begin position="35"/>
        <end position="493"/>
    </location>
</feature>
<evidence type="ECO:0000256" key="2">
    <source>
        <dbReference type="ARBA" id="ARBA00010072"/>
    </source>
</evidence>
<evidence type="ECO:0000256" key="4">
    <source>
        <dbReference type="ARBA" id="ARBA00022475"/>
    </source>
</evidence>
<dbReference type="Gene3D" id="3.40.190.10">
    <property type="entry name" value="Periplasmic binding protein-like II"/>
    <property type="match status" value="2"/>
</dbReference>
<dbReference type="OrthoDB" id="9811552at2"/>
<dbReference type="SUPFAM" id="SSF53850">
    <property type="entry name" value="Periplasmic binding protein-like II"/>
    <property type="match status" value="1"/>
</dbReference>
<dbReference type="STRING" id="1505725.GA0061074_11225"/>
<dbReference type="InterPro" id="IPR000515">
    <property type="entry name" value="MetI-like"/>
</dbReference>
<evidence type="ECO:0000256" key="1">
    <source>
        <dbReference type="ARBA" id="ARBA00004651"/>
    </source>
</evidence>
<dbReference type="GO" id="GO:0043190">
    <property type="term" value="C:ATP-binding cassette (ABC) transporter complex"/>
    <property type="evidence" value="ECO:0007669"/>
    <property type="project" value="InterPro"/>
</dbReference>
<sequence>MKKWVKKLAVLAMTVGLVMSSGLGVMGISSVSAAQTDPTLDRIKKSGKLVVGTSADYAPYEFHTTENGKDKIVGFDIAAAREIGKQLGVKTEIQEMSFDALLGAVKTGKVDMVVAGMTETPERAEEVNFSKPYFIDKNVVLTLKQNKNKWATLKQIRSAKLAAQVSSKQDDLAHEITDKKVVSLKKITDEVTQLTQKKVDGVVVASTTAKSYLQQSDQFAVSPAKLPGISNGSSVVMNKNATVLQAKVDKILDDHIIGAPLKKMQDQAIQQMNKKESFFHKYAPYFIKGTGYTIGLAIIGVFFGILLGIIFALMKLSSVRVFRWLASAYIEAVRGVPLLIQVFIVYFGTQAIGLNVSSFLAGAIAMFLNSAAYVAEIIRSGIQAVPAGQTEAARSLGFTKGQTMRYMVLPQAIKNILPALGNEFVTVIKEGSVVSVIGVGELTFQTSVVQGASFKPFIPLIITAVIYFILTFGISRLLNLFEKRLRKSDKTMG</sequence>
<evidence type="ECO:0000256" key="6">
    <source>
        <dbReference type="ARBA" id="ARBA00022970"/>
    </source>
</evidence>